<accession>A0A399FEK4</accession>
<name>A0A399FEK4_9DEIN</name>
<feature type="domain" description="PAS" evidence="17">
    <location>
        <begin position="801"/>
        <end position="871"/>
    </location>
</feature>
<dbReference type="SUPFAM" id="SSF55781">
    <property type="entry name" value="GAF domain-like"/>
    <property type="match status" value="2"/>
</dbReference>
<dbReference type="SUPFAM" id="SSF52172">
    <property type="entry name" value="CheY-like"/>
    <property type="match status" value="1"/>
</dbReference>
<dbReference type="InterPro" id="IPR003594">
    <property type="entry name" value="HATPase_dom"/>
</dbReference>
<keyword evidence="11 14" id="KW-0472">Membrane</keyword>
<dbReference type="SMART" id="SM00388">
    <property type="entry name" value="HisKA"/>
    <property type="match status" value="1"/>
</dbReference>
<keyword evidence="9" id="KW-0067">ATP-binding</keyword>
<dbReference type="PANTHER" id="PTHR43304:SF1">
    <property type="entry name" value="PAC DOMAIN-CONTAINING PROTEIN"/>
    <property type="match status" value="1"/>
</dbReference>
<evidence type="ECO:0000256" key="6">
    <source>
        <dbReference type="ARBA" id="ARBA00022692"/>
    </source>
</evidence>
<dbReference type="PROSITE" id="PS50112">
    <property type="entry name" value="PAS"/>
    <property type="match status" value="4"/>
</dbReference>
<dbReference type="InterPro" id="IPR036097">
    <property type="entry name" value="HisK_dim/P_sf"/>
</dbReference>
<dbReference type="SUPFAM" id="SSF55874">
    <property type="entry name" value="ATPase domain of HSP90 chaperone/DNA topoisomerase II/histidine kinase"/>
    <property type="match status" value="1"/>
</dbReference>
<dbReference type="GO" id="GO:0016020">
    <property type="term" value="C:membrane"/>
    <property type="evidence" value="ECO:0007669"/>
    <property type="project" value="UniProtKB-SubCell"/>
</dbReference>
<dbReference type="InterPro" id="IPR000014">
    <property type="entry name" value="PAS"/>
</dbReference>
<dbReference type="SMART" id="SM00387">
    <property type="entry name" value="HATPase_c"/>
    <property type="match status" value="1"/>
</dbReference>
<dbReference type="RefSeq" id="WP_119356126.1">
    <property type="nucleotide sequence ID" value="NZ_BJXM01000003.1"/>
</dbReference>
<evidence type="ECO:0000256" key="9">
    <source>
        <dbReference type="ARBA" id="ARBA00022840"/>
    </source>
</evidence>
<dbReference type="GO" id="GO:0006355">
    <property type="term" value="P:regulation of DNA-templated transcription"/>
    <property type="evidence" value="ECO:0007669"/>
    <property type="project" value="InterPro"/>
</dbReference>
<dbReference type="InterPro" id="IPR052162">
    <property type="entry name" value="Sensor_kinase/Photoreceptor"/>
</dbReference>
<dbReference type="InterPro" id="IPR029016">
    <property type="entry name" value="GAF-like_dom_sf"/>
</dbReference>
<dbReference type="Gene3D" id="3.40.50.2300">
    <property type="match status" value="1"/>
</dbReference>
<feature type="domain" description="PAS" evidence="17">
    <location>
        <begin position="675"/>
        <end position="745"/>
    </location>
</feature>
<feature type="domain" description="Response regulatory" evidence="16">
    <location>
        <begin position="1449"/>
        <end position="1566"/>
    </location>
</feature>
<dbReference type="Gene3D" id="3.30.565.10">
    <property type="entry name" value="Histidine kinase-like ATPase, C-terminal domain"/>
    <property type="match status" value="1"/>
</dbReference>
<evidence type="ECO:0000313" key="19">
    <source>
        <dbReference type="EMBL" id="RIH93552.1"/>
    </source>
</evidence>
<dbReference type="PANTHER" id="PTHR43304">
    <property type="entry name" value="PHYTOCHROME-LIKE PROTEIN CPH1"/>
    <property type="match status" value="1"/>
</dbReference>
<feature type="transmembrane region" description="Helical" evidence="14">
    <location>
        <begin position="176"/>
        <end position="196"/>
    </location>
</feature>
<dbReference type="SMART" id="SM00065">
    <property type="entry name" value="GAF"/>
    <property type="match status" value="2"/>
</dbReference>
<feature type="domain" description="PAC" evidence="18">
    <location>
        <begin position="1008"/>
        <end position="1061"/>
    </location>
</feature>
<evidence type="ECO:0000256" key="10">
    <source>
        <dbReference type="ARBA" id="ARBA00022989"/>
    </source>
</evidence>
<dbReference type="InterPro" id="IPR000700">
    <property type="entry name" value="PAS-assoc_C"/>
</dbReference>
<comment type="catalytic activity">
    <reaction evidence="1">
        <text>ATP + protein L-histidine = ADP + protein N-phospho-L-histidine.</text>
        <dbReference type="EC" id="2.7.13.3"/>
    </reaction>
</comment>
<evidence type="ECO:0000313" key="20">
    <source>
        <dbReference type="Proteomes" id="UP000266178"/>
    </source>
</evidence>
<dbReference type="InterPro" id="IPR013767">
    <property type="entry name" value="PAS_fold"/>
</dbReference>
<keyword evidence="13" id="KW-0175">Coiled coil</keyword>
<evidence type="ECO:0000256" key="14">
    <source>
        <dbReference type="SAM" id="Phobius"/>
    </source>
</evidence>
<dbReference type="EC" id="2.7.13.3" evidence="3"/>
<dbReference type="InterPro" id="IPR003661">
    <property type="entry name" value="HisK_dim/P_dom"/>
</dbReference>
<comment type="subcellular location">
    <subcellularLocation>
        <location evidence="2">Membrane</location>
    </subcellularLocation>
</comment>
<organism evidence="19 20">
    <name type="scientific">Meiothermus granaticius NBRC 107808</name>
    <dbReference type="NCBI Taxonomy" id="1227551"/>
    <lineage>
        <taxon>Bacteria</taxon>
        <taxon>Thermotogati</taxon>
        <taxon>Deinococcota</taxon>
        <taxon>Deinococci</taxon>
        <taxon>Thermales</taxon>
        <taxon>Thermaceae</taxon>
        <taxon>Meiothermus</taxon>
    </lineage>
</organism>
<feature type="domain" description="PAS" evidence="17">
    <location>
        <begin position="928"/>
        <end position="976"/>
    </location>
</feature>
<evidence type="ECO:0000259" key="16">
    <source>
        <dbReference type="PROSITE" id="PS50110"/>
    </source>
</evidence>
<dbReference type="PRINTS" id="PR00344">
    <property type="entry name" value="BCTRLSENSOR"/>
</dbReference>
<dbReference type="CDD" id="cd00082">
    <property type="entry name" value="HisKA"/>
    <property type="match status" value="1"/>
</dbReference>
<dbReference type="PROSITE" id="PS50110">
    <property type="entry name" value="RESPONSE_REGULATORY"/>
    <property type="match status" value="1"/>
</dbReference>
<dbReference type="FunFam" id="1.10.287.130:FF:000004">
    <property type="entry name" value="Ethylene receptor 1"/>
    <property type="match status" value="1"/>
</dbReference>
<dbReference type="GO" id="GO:0000155">
    <property type="term" value="F:phosphorelay sensor kinase activity"/>
    <property type="evidence" value="ECO:0007669"/>
    <property type="project" value="InterPro"/>
</dbReference>
<evidence type="ECO:0000256" key="12">
    <source>
        <dbReference type="PROSITE-ProRule" id="PRU00169"/>
    </source>
</evidence>
<dbReference type="Pfam" id="PF00989">
    <property type="entry name" value="PAS"/>
    <property type="match status" value="1"/>
</dbReference>
<evidence type="ECO:0000256" key="4">
    <source>
        <dbReference type="ARBA" id="ARBA00022553"/>
    </source>
</evidence>
<evidence type="ECO:0000256" key="1">
    <source>
        <dbReference type="ARBA" id="ARBA00000085"/>
    </source>
</evidence>
<protein>
    <recommendedName>
        <fullName evidence="3">histidine kinase</fullName>
        <ecNumber evidence="3">2.7.13.3</ecNumber>
    </recommendedName>
</protein>
<evidence type="ECO:0000256" key="8">
    <source>
        <dbReference type="ARBA" id="ARBA00022777"/>
    </source>
</evidence>
<dbReference type="Gene3D" id="3.30.450.40">
    <property type="match status" value="2"/>
</dbReference>
<keyword evidence="8" id="KW-0418">Kinase</keyword>
<dbReference type="InterPro" id="IPR003018">
    <property type="entry name" value="GAF"/>
</dbReference>
<dbReference type="InterPro" id="IPR035965">
    <property type="entry name" value="PAS-like_dom_sf"/>
</dbReference>
<dbReference type="Gene3D" id="1.10.287.130">
    <property type="match status" value="1"/>
</dbReference>
<dbReference type="InterPro" id="IPR001789">
    <property type="entry name" value="Sig_transdc_resp-reg_receiver"/>
</dbReference>
<feature type="domain" description="PAC" evidence="18">
    <location>
        <begin position="1139"/>
        <end position="1191"/>
    </location>
</feature>
<dbReference type="InterPro" id="IPR011006">
    <property type="entry name" value="CheY-like_superfamily"/>
</dbReference>
<evidence type="ECO:0000259" key="18">
    <source>
        <dbReference type="PROSITE" id="PS50113"/>
    </source>
</evidence>
<evidence type="ECO:0000256" key="2">
    <source>
        <dbReference type="ARBA" id="ARBA00004370"/>
    </source>
</evidence>
<dbReference type="GO" id="GO:0005524">
    <property type="term" value="F:ATP binding"/>
    <property type="evidence" value="ECO:0007669"/>
    <property type="project" value="UniProtKB-KW"/>
</dbReference>
<dbReference type="Proteomes" id="UP000266178">
    <property type="component" value="Unassembled WGS sequence"/>
</dbReference>
<dbReference type="FunFam" id="3.30.565.10:FF:000006">
    <property type="entry name" value="Sensor histidine kinase WalK"/>
    <property type="match status" value="1"/>
</dbReference>
<comment type="caution">
    <text evidence="19">The sequence shown here is derived from an EMBL/GenBank/DDBJ whole genome shotgun (WGS) entry which is preliminary data.</text>
</comment>
<proteinExistence type="predicted"/>
<feature type="domain" description="PAC" evidence="18">
    <location>
        <begin position="296"/>
        <end position="348"/>
    </location>
</feature>
<keyword evidence="10 14" id="KW-1133">Transmembrane helix</keyword>
<dbReference type="Pfam" id="PF13185">
    <property type="entry name" value="GAF_2"/>
    <property type="match status" value="2"/>
</dbReference>
<dbReference type="CDD" id="cd00130">
    <property type="entry name" value="PAS"/>
    <property type="match status" value="5"/>
</dbReference>
<evidence type="ECO:0000259" key="15">
    <source>
        <dbReference type="PROSITE" id="PS50109"/>
    </source>
</evidence>
<dbReference type="SMART" id="SM00086">
    <property type="entry name" value="PAC"/>
    <property type="match status" value="5"/>
</dbReference>
<evidence type="ECO:0000256" key="5">
    <source>
        <dbReference type="ARBA" id="ARBA00022679"/>
    </source>
</evidence>
<dbReference type="Pfam" id="PF08447">
    <property type="entry name" value="PAS_3"/>
    <property type="match status" value="3"/>
</dbReference>
<evidence type="ECO:0000256" key="11">
    <source>
        <dbReference type="ARBA" id="ARBA00023136"/>
    </source>
</evidence>
<evidence type="ECO:0000259" key="17">
    <source>
        <dbReference type="PROSITE" id="PS50112"/>
    </source>
</evidence>
<evidence type="ECO:0000256" key="3">
    <source>
        <dbReference type="ARBA" id="ARBA00012438"/>
    </source>
</evidence>
<dbReference type="InterPro" id="IPR001610">
    <property type="entry name" value="PAC"/>
</dbReference>
<feature type="coiled-coil region" evidence="13">
    <location>
        <begin position="1181"/>
        <end position="1208"/>
    </location>
</feature>
<feature type="modified residue" description="4-aspartylphosphate" evidence="12">
    <location>
        <position position="1499"/>
    </location>
</feature>
<dbReference type="Pfam" id="PF00072">
    <property type="entry name" value="Response_reg"/>
    <property type="match status" value="1"/>
</dbReference>
<dbReference type="OrthoDB" id="9790669at2"/>
<keyword evidence="4 12" id="KW-0597">Phosphoprotein</keyword>
<evidence type="ECO:0000256" key="7">
    <source>
        <dbReference type="ARBA" id="ARBA00022741"/>
    </source>
</evidence>
<feature type="transmembrane region" description="Helical" evidence="14">
    <location>
        <begin position="20"/>
        <end position="38"/>
    </location>
</feature>
<dbReference type="SUPFAM" id="SSF47384">
    <property type="entry name" value="Homodimeric domain of signal transducing histidine kinase"/>
    <property type="match status" value="1"/>
</dbReference>
<dbReference type="NCBIfam" id="TIGR00229">
    <property type="entry name" value="sensory_box"/>
    <property type="match status" value="5"/>
</dbReference>
<dbReference type="PROSITE" id="PS50109">
    <property type="entry name" value="HIS_KIN"/>
    <property type="match status" value="1"/>
</dbReference>
<feature type="domain" description="PAS" evidence="17">
    <location>
        <begin position="1062"/>
        <end position="1137"/>
    </location>
</feature>
<reference evidence="19 20" key="1">
    <citation type="submission" date="2018-08" db="EMBL/GenBank/DDBJ databases">
        <title>Meiothermus granaticius genome AF-68 sequencing project.</title>
        <authorList>
            <person name="Da Costa M.S."/>
            <person name="Albuquerque L."/>
            <person name="Raposo P."/>
            <person name="Froufe H.J.C."/>
            <person name="Barroso C.S."/>
            <person name="Egas C."/>
        </authorList>
    </citation>
    <scope>NUCLEOTIDE SEQUENCE [LARGE SCALE GENOMIC DNA]</scope>
    <source>
        <strain evidence="19 20">AF-68</strain>
    </source>
</reference>
<dbReference type="PROSITE" id="PS50113">
    <property type="entry name" value="PAC"/>
    <property type="match status" value="5"/>
</dbReference>
<dbReference type="Pfam" id="PF02518">
    <property type="entry name" value="HATPase_c"/>
    <property type="match status" value="1"/>
</dbReference>
<dbReference type="Gene3D" id="3.30.450.20">
    <property type="entry name" value="PAS domain"/>
    <property type="match status" value="5"/>
</dbReference>
<keyword evidence="7" id="KW-0547">Nucleotide-binding</keyword>
<keyword evidence="6 14" id="KW-0812">Transmembrane</keyword>
<dbReference type="EMBL" id="QWLB01000005">
    <property type="protein sequence ID" value="RIH93552.1"/>
    <property type="molecule type" value="Genomic_DNA"/>
</dbReference>
<dbReference type="CDD" id="cd16922">
    <property type="entry name" value="HATPase_EvgS-ArcB-TorS-like"/>
    <property type="match status" value="1"/>
</dbReference>
<gene>
    <name evidence="19" type="primary">pleC</name>
    <name evidence="19" type="ORF">Mgrana_00606</name>
</gene>
<dbReference type="SUPFAM" id="SSF55785">
    <property type="entry name" value="PYP-like sensor domain (PAS domain)"/>
    <property type="match status" value="5"/>
</dbReference>
<feature type="domain" description="Histidine kinase" evidence="15">
    <location>
        <begin position="1208"/>
        <end position="1425"/>
    </location>
</feature>
<dbReference type="InterPro" id="IPR005467">
    <property type="entry name" value="His_kinase_dom"/>
</dbReference>
<dbReference type="InterPro" id="IPR013655">
    <property type="entry name" value="PAS_fold_3"/>
</dbReference>
<dbReference type="SMART" id="SM00091">
    <property type="entry name" value="PAS"/>
    <property type="match status" value="5"/>
</dbReference>
<dbReference type="InterPro" id="IPR036890">
    <property type="entry name" value="HATPase_C_sf"/>
</dbReference>
<keyword evidence="5 19" id="KW-0808">Transferase</keyword>
<dbReference type="InterPro" id="IPR004358">
    <property type="entry name" value="Sig_transdc_His_kin-like_C"/>
</dbReference>
<sequence length="1578" mass="175740">MHPPLSARKLLTTPVPDGLVVIGTLVLLGLGVAWLVFLQGNRDDHAQSALLLSRLEATLNLQRSWEVQGLERGQIRQEQLRLIQRYRHQSETLFAQLRHGQPGSTRTAWFEQLWQANRVYQSALQQGLELLQTGRADAARAMSRQSIDPSYQRLSQALAQAVQQTQQAAALARRGIFFDFGLGLGLTVLALGWLFWRLGQTQAAAAAERLHYQAVQENEQFLQRVAEATPDILYVYDLTQQRNRYINRGVAGLGYSPAEIGQIGSRESPSLIHPDDLPGFRAAQGQLQVLGDGEVLEVEYRLKAKDGSYRWLHDRSLVLARDRGHPTQLLGIAQDITRQKQAQERLTRQSQQRQRLLKGAEQLVSSLSLQEVLGRLPVVLGGMVPFEALGVYDLDRKRGLLRPQLLSGEWITPEAGSQFIPLDQGIVGAVAQSGQAERVNQIHLQAHLDPYPASSQASRHLLALPLNAQGQVFGVVVVGRSDPPFDLEEFEQVQLLVNYLALGLNNAQLHSSTARQAQELSLLSRIQQAIGQDLELPVLIRTVVGAVAEVFGYTQVSLYLREGQELVLQHQVGYSRVIERIPVGQGVSGRAVQNGKAVLLEDTQSDPTFLGAIEGIVSEVCVPLFDGGSAVGVINVETTDGMRLSPEDLRLMEQVAQQISLALKQARLYQVVKEGEERFRGAFYETSTGMALVTLDGRWLAVNDALCGMLGYSREELLSKTFQEITHPDDLENDLRQTARLVAGEIGSLHFEKRYLHKEGQQVWVMLDVALLRSAGKATGFITHIQDISQPKRREQQLRESEERFRSAFDLASIGMALLTVEGHYLRVNPVLCAMLGYQQEELLGADFQHLTHPDDLGQDLELGYQVLRGEIESFSREKRYLHKKGQVVWVLLNVALIRDSTGNPLYYINQVVDISQRRQVEEALQKSEALYRGMVEALEEGIVLQDAGGHIVEANDAAERVLGLTRDQMMGRTSMDPRWRAVHEDGSDFPGDTHPAMLTLRTGEPQRNVIMGIHKPDRSLSWLLVNTQALVAAGGDQPYAVVTSFLDISEQKRAEMELRALQERLSSLLTSSPVVIYSAQLGDRWPLEVSFVSENVQRITGFAAERFSEPDFWEERLHPEDREATLADLQPLLQQGSQVQEYRWQHADGSYHWMRDEQRLLRDQTGSPLEVVGTWADVSQQKTLQEIRAAQQAAEQANRAKSEFLSRMSHELRTPMNAILGFGQLLQMENPTPAQRESIEQILKAGRHLLQLINEVLDISRIEAGRMTLSLEPLHLDEVVQECLNLVRLVAGSRNIQLNFPAPESCHPIIQADRQRLKQVLLNLLSNAIKYNHDGGMVSLFCRETAEGTLMVGVQDTGPGIAPELLERLFTPFDRLGAEQGREEGTGLGLALSKALIEAMQGRLWAESTLGQGSTFWVELPLASPMPTLEPARPAIEPPQGVPDGARNLLYIEDNLANLRLVERVLARWPNVQLLSAMQGRLGLELALSQPPDLILLDLHLPDLPGQEVLARLKAHPQTRAIPVIVLSADASDHQIERLLTQGATAYLTKPLDLEAFYRVLRKALGGSSEQTLNPPA</sequence>
<dbReference type="SMART" id="SM00448">
    <property type="entry name" value="REC"/>
    <property type="match status" value="1"/>
</dbReference>
<dbReference type="Pfam" id="PF00512">
    <property type="entry name" value="HisKA"/>
    <property type="match status" value="1"/>
</dbReference>
<keyword evidence="20" id="KW-1185">Reference proteome</keyword>
<dbReference type="Pfam" id="PF13426">
    <property type="entry name" value="PAS_9"/>
    <property type="match status" value="1"/>
</dbReference>
<feature type="domain" description="PAC" evidence="18">
    <location>
        <begin position="875"/>
        <end position="927"/>
    </location>
</feature>
<evidence type="ECO:0000256" key="13">
    <source>
        <dbReference type="SAM" id="Coils"/>
    </source>
</evidence>
<feature type="domain" description="PAC" evidence="18">
    <location>
        <begin position="749"/>
        <end position="800"/>
    </location>
</feature>